<reference evidence="1 2" key="1">
    <citation type="submission" date="2021-06" db="EMBL/GenBank/DDBJ databases">
        <authorList>
            <person name="Palmer J.M."/>
        </authorList>
    </citation>
    <scope>NUCLEOTIDE SEQUENCE [LARGE SCALE GENOMIC DNA]</scope>
    <source>
        <strain evidence="1 2">GA_2019</strain>
        <tissue evidence="1">Muscle</tissue>
    </source>
</reference>
<dbReference type="Proteomes" id="UP001476798">
    <property type="component" value="Unassembled WGS sequence"/>
</dbReference>
<comment type="caution">
    <text evidence="1">The sequence shown here is derived from an EMBL/GenBank/DDBJ whole genome shotgun (WGS) entry which is preliminary data.</text>
</comment>
<accession>A0ABV0NME6</accession>
<protein>
    <submittedName>
        <fullName evidence="1">Uncharacterized protein</fullName>
    </submittedName>
</protein>
<evidence type="ECO:0000313" key="2">
    <source>
        <dbReference type="Proteomes" id="UP001476798"/>
    </source>
</evidence>
<dbReference type="EMBL" id="JAHRIO010042231">
    <property type="protein sequence ID" value="MEQ2172548.1"/>
    <property type="molecule type" value="Genomic_DNA"/>
</dbReference>
<organism evidence="1 2">
    <name type="scientific">Goodea atripinnis</name>
    <dbReference type="NCBI Taxonomy" id="208336"/>
    <lineage>
        <taxon>Eukaryota</taxon>
        <taxon>Metazoa</taxon>
        <taxon>Chordata</taxon>
        <taxon>Craniata</taxon>
        <taxon>Vertebrata</taxon>
        <taxon>Euteleostomi</taxon>
        <taxon>Actinopterygii</taxon>
        <taxon>Neopterygii</taxon>
        <taxon>Teleostei</taxon>
        <taxon>Neoteleostei</taxon>
        <taxon>Acanthomorphata</taxon>
        <taxon>Ovalentaria</taxon>
        <taxon>Atherinomorphae</taxon>
        <taxon>Cyprinodontiformes</taxon>
        <taxon>Goodeidae</taxon>
        <taxon>Goodea</taxon>
    </lineage>
</organism>
<sequence>MKQTCLESHGRCSRGLFLLNHPCPGSRWVLFRVSPAADIFPVSPVLGSFRTADSDPHVFVSPCSTEQTDTGLRSSLGLSRPPCMPVPFERQEDRKRWGYWVGPITVLMVGQSEAD</sequence>
<proteinExistence type="predicted"/>
<name>A0ABV0NME6_9TELE</name>
<gene>
    <name evidence="1" type="ORF">GOODEAATRI_022218</name>
</gene>
<keyword evidence="2" id="KW-1185">Reference proteome</keyword>
<evidence type="ECO:0000313" key="1">
    <source>
        <dbReference type="EMBL" id="MEQ2172548.1"/>
    </source>
</evidence>